<accession>A0AAW0R0V9</accession>
<evidence type="ECO:0000313" key="1">
    <source>
        <dbReference type="EMBL" id="KAK8120910.1"/>
    </source>
</evidence>
<dbReference type="Proteomes" id="UP001392437">
    <property type="component" value="Unassembled WGS sequence"/>
</dbReference>
<keyword evidence="2" id="KW-1185">Reference proteome</keyword>
<sequence>MGLVKQATEMMGAGECRPADFGMQPNRRGMKELDQVVLGIKIDLMKEEGRSQLTWIGRIEAVVDGSIASIVDAVVVFVLSKLAHFLKPLVLAEDGGDWGRSVTASPTSRLAPGPPRLLVAGG</sequence>
<gene>
    <name evidence="1" type="ORF">PG999_005030</name>
</gene>
<comment type="caution">
    <text evidence="1">The sequence shown here is derived from an EMBL/GenBank/DDBJ whole genome shotgun (WGS) entry which is preliminary data.</text>
</comment>
<dbReference type="EMBL" id="JAQQWP010000004">
    <property type="protein sequence ID" value="KAK8120910.1"/>
    <property type="molecule type" value="Genomic_DNA"/>
</dbReference>
<proteinExistence type="predicted"/>
<evidence type="ECO:0000313" key="2">
    <source>
        <dbReference type="Proteomes" id="UP001392437"/>
    </source>
</evidence>
<reference evidence="1 2" key="1">
    <citation type="submission" date="2023-01" db="EMBL/GenBank/DDBJ databases">
        <title>Analysis of 21 Apiospora genomes using comparative genomics revels a genus with tremendous synthesis potential of carbohydrate active enzymes and secondary metabolites.</title>
        <authorList>
            <person name="Sorensen T."/>
        </authorList>
    </citation>
    <scope>NUCLEOTIDE SEQUENCE [LARGE SCALE GENOMIC DNA]</scope>
    <source>
        <strain evidence="1 2">CBS 117206</strain>
    </source>
</reference>
<protein>
    <submittedName>
        <fullName evidence="1">Uncharacterized protein</fullName>
    </submittedName>
</protein>
<name>A0AAW0R0V9_9PEZI</name>
<dbReference type="AlphaFoldDB" id="A0AAW0R0V9"/>
<organism evidence="1 2">
    <name type="scientific">Apiospora kogelbergensis</name>
    <dbReference type="NCBI Taxonomy" id="1337665"/>
    <lineage>
        <taxon>Eukaryota</taxon>
        <taxon>Fungi</taxon>
        <taxon>Dikarya</taxon>
        <taxon>Ascomycota</taxon>
        <taxon>Pezizomycotina</taxon>
        <taxon>Sordariomycetes</taxon>
        <taxon>Xylariomycetidae</taxon>
        <taxon>Amphisphaeriales</taxon>
        <taxon>Apiosporaceae</taxon>
        <taxon>Apiospora</taxon>
    </lineage>
</organism>